<dbReference type="Gene3D" id="3.40.30.10">
    <property type="entry name" value="Glutaredoxin"/>
    <property type="match status" value="1"/>
</dbReference>
<evidence type="ECO:0000313" key="4">
    <source>
        <dbReference type="Proteomes" id="UP000275663"/>
    </source>
</evidence>
<evidence type="ECO:0000259" key="2">
    <source>
        <dbReference type="PROSITE" id="PS51352"/>
    </source>
</evidence>
<dbReference type="GO" id="GO:0016209">
    <property type="term" value="F:antioxidant activity"/>
    <property type="evidence" value="ECO:0007669"/>
    <property type="project" value="InterPro"/>
</dbReference>
<dbReference type="CDD" id="cd02966">
    <property type="entry name" value="TlpA_like_family"/>
    <property type="match status" value="1"/>
</dbReference>
<dbReference type="Pfam" id="PF00578">
    <property type="entry name" value="AhpC-TSA"/>
    <property type="match status" value="1"/>
</dbReference>
<dbReference type="EMBL" id="CP034464">
    <property type="protein sequence ID" value="AZP13193.1"/>
    <property type="molecule type" value="Genomic_DNA"/>
</dbReference>
<dbReference type="InterPro" id="IPR013766">
    <property type="entry name" value="Thioredoxin_domain"/>
</dbReference>
<dbReference type="InterPro" id="IPR000866">
    <property type="entry name" value="AhpC/TSA"/>
</dbReference>
<sequence>MKKREFILAAMAASASLLGLPVLAQQTKEAQKEAQKFNLHGLDANGKKLELSDYLGKTVLVSFFTAGCSLCSRDLKLMREFYVGNAKRNFVLLAINIDQEKKDFDDYNKLIALAVPKEQRFPTVWRNAPEHKDNFGVITRQPTHFVINAKNQLVFKREGSFLPNDWDTLWESLDS</sequence>
<gene>
    <name evidence="3" type="ORF">EJN92_15025</name>
</gene>
<dbReference type="SUPFAM" id="SSF52833">
    <property type="entry name" value="Thioredoxin-like"/>
    <property type="match status" value="1"/>
</dbReference>
<evidence type="ECO:0000256" key="1">
    <source>
        <dbReference type="SAM" id="SignalP"/>
    </source>
</evidence>
<feature type="domain" description="Thioredoxin" evidence="2">
    <location>
        <begin position="28"/>
        <end position="175"/>
    </location>
</feature>
<name>A0A3Q9BS14_9BURK</name>
<dbReference type="GO" id="GO:0016491">
    <property type="term" value="F:oxidoreductase activity"/>
    <property type="evidence" value="ECO:0007669"/>
    <property type="project" value="InterPro"/>
</dbReference>
<dbReference type="Proteomes" id="UP000275663">
    <property type="component" value="Chromosome"/>
</dbReference>
<dbReference type="InterPro" id="IPR036249">
    <property type="entry name" value="Thioredoxin-like_sf"/>
</dbReference>
<dbReference type="KEGG" id="upv:EJN92_15025"/>
<dbReference type="RefSeq" id="WP_126128569.1">
    <property type="nucleotide sequence ID" value="NZ_CP034464.1"/>
</dbReference>
<keyword evidence="1" id="KW-0732">Signal</keyword>
<organism evidence="3 4">
    <name type="scientific">Undibacterium parvum</name>
    <dbReference type="NCBI Taxonomy" id="401471"/>
    <lineage>
        <taxon>Bacteria</taxon>
        <taxon>Pseudomonadati</taxon>
        <taxon>Pseudomonadota</taxon>
        <taxon>Betaproteobacteria</taxon>
        <taxon>Burkholderiales</taxon>
        <taxon>Oxalobacteraceae</taxon>
        <taxon>Undibacterium</taxon>
    </lineage>
</organism>
<dbReference type="PROSITE" id="PS51352">
    <property type="entry name" value="THIOREDOXIN_2"/>
    <property type="match status" value="1"/>
</dbReference>
<dbReference type="AlphaFoldDB" id="A0A3Q9BS14"/>
<proteinExistence type="predicted"/>
<feature type="chain" id="PRO_5018553149" evidence="1">
    <location>
        <begin position="25"/>
        <end position="175"/>
    </location>
</feature>
<reference evidence="3 4" key="1">
    <citation type="journal article" date="2011" name="Int. J. Syst. Evol. Microbiol.">
        <title>Description of Undibacterium oligocarboniphilum sp. nov., isolated from purified water, and Undibacterium pigrum strain CCUG 49012 as the type strain of Undibacterium parvum sp. nov., and emended descriptions of the genus Undibacterium and the species Undibacterium pigrum.</title>
        <authorList>
            <person name="Eder W."/>
            <person name="Wanner G."/>
            <person name="Ludwig W."/>
            <person name="Busse H.J."/>
            <person name="Ziemke-Kageler F."/>
            <person name="Lang E."/>
        </authorList>
    </citation>
    <scope>NUCLEOTIDE SEQUENCE [LARGE SCALE GENOMIC DNA]</scope>
    <source>
        <strain evidence="3 4">DSM 23061</strain>
    </source>
</reference>
<keyword evidence="4" id="KW-1185">Reference proteome</keyword>
<feature type="signal peptide" evidence="1">
    <location>
        <begin position="1"/>
        <end position="24"/>
    </location>
</feature>
<protein>
    <submittedName>
        <fullName evidence="3">TlpA family protein disulfide reductase</fullName>
    </submittedName>
</protein>
<accession>A0A3Q9BS14</accession>
<dbReference type="OrthoDB" id="9811352at2"/>
<evidence type="ECO:0000313" key="3">
    <source>
        <dbReference type="EMBL" id="AZP13193.1"/>
    </source>
</evidence>